<evidence type="ECO:0000313" key="1">
    <source>
        <dbReference type="EMBL" id="AIG24491.1"/>
    </source>
</evidence>
<dbReference type="EMBL" id="CP007806">
    <property type="protein sequence ID" value="AIG24491.1"/>
    <property type="molecule type" value="Genomic_DNA"/>
</dbReference>
<dbReference type="KEGG" id="blr:BRLA_c000760"/>
<gene>
    <name evidence="1" type="ORF">BRLA_c000760</name>
</gene>
<evidence type="ECO:0000313" key="2">
    <source>
        <dbReference type="Proteomes" id="UP000005850"/>
    </source>
</evidence>
<dbReference type="Pfam" id="PF10955">
    <property type="entry name" value="Fin"/>
    <property type="match status" value="1"/>
</dbReference>
<dbReference type="Proteomes" id="UP000005850">
    <property type="component" value="Chromosome"/>
</dbReference>
<keyword evidence="2" id="KW-1185">Reference proteome</keyword>
<dbReference type="eggNOG" id="ENOG5033CVR">
    <property type="taxonomic scope" value="Bacteria"/>
</dbReference>
<name>A0A075QZ65_BRELA</name>
<dbReference type="GO" id="GO:0010468">
    <property type="term" value="P:regulation of gene expression"/>
    <property type="evidence" value="ECO:0007669"/>
    <property type="project" value="InterPro"/>
</dbReference>
<proteinExistence type="predicted"/>
<sequence length="76" mass="8727">MSYRYVCRCCGMKVGEIQQSNVSEWQLGFQFLTQQERQHIISKDEIGNTVVRVVCDYCKEALDQNPDLSVVGNPLQ</sequence>
<accession>A0A075QZ65</accession>
<evidence type="ECO:0008006" key="3">
    <source>
        <dbReference type="Google" id="ProtNLM"/>
    </source>
</evidence>
<dbReference type="HOGENOM" id="CLU_184983_0_0_9"/>
<protein>
    <recommendedName>
        <fullName evidence="3">Anti-sigma-F factor Fin</fullName>
    </recommendedName>
</protein>
<organism evidence="1 2">
    <name type="scientific">Brevibacillus laterosporus LMG 15441</name>
    <dbReference type="NCBI Taxonomy" id="1042163"/>
    <lineage>
        <taxon>Bacteria</taxon>
        <taxon>Bacillati</taxon>
        <taxon>Bacillota</taxon>
        <taxon>Bacilli</taxon>
        <taxon>Bacillales</taxon>
        <taxon>Paenibacillaceae</taxon>
        <taxon>Brevibacillus</taxon>
    </lineage>
</organism>
<reference evidence="1 2" key="1">
    <citation type="journal article" date="2011" name="J. Bacteriol.">
        <title>Genome sequence of Brevibacillus laterosporus LMG 15441, a pathogen of invertebrates.</title>
        <authorList>
            <person name="Djukic M."/>
            <person name="Poehlein A."/>
            <person name="Thurmer A."/>
            <person name="Daniel R."/>
        </authorList>
    </citation>
    <scope>NUCLEOTIDE SEQUENCE [LARGE SCALE GENOMIC DNA]</scope>
    <source>
        <strain evidence="1 2">LMG 15441</strain>
    </source>
</reference>
<dbReference type="STRING" id="1042163.BRLA_c000760"/>
<dbReference type="AlphaFoldDB" id="A0A075QZ65"/>
<dbReference type="RefSeq" id="WP_022586599.1">
    <property type="nucleotide sequence ID" value="NZ_CP007806.1"/>
</dbReference>
<dbReference type="InterPro" id="IPR020115">
    <property type="entry name" value="Fin"/>
</dbReference>